<evidence type="ECO:0000313" key="3">
    <source>
        <dbReference type="Proteomes" id="UP000198414"/>
    </source>
</evidence>
<keyword evidence="1" id="KW-0472">Membrane</keyword>
<evidence type="ECO:0000313" key="2">
    <source>
        <dbReference type="EMBL" id="GAX06862.1"/>
    </source>
</evidence>
<gene>
    <name evidence="2" type="ORF">IWT25_02209</name>
</gene>
<protein>
    <submittedName>
        <fullName evidence="2">Uncharacterized protein</fullName>
    </submittedName>
</protein>
<proteinExistence type="predicted"/>
<comment type="caution">
    <text evidence="2">The sequence shown here is derived from an EMBL/GenBank/DDBJ whole genome shotgun (WGS) entry which is preliminary data.</text>
</comment>
<keyword evidence="1" id="KW-0812">Transmembrane</keyword>
<organism evidence="2 3">
    <name type="scientific">Secundilactobacillus pentosiphilus</name>
    <dbReference type="NCBI Taxonomy" id="1714682"/>
    <lineage>
        <taxon>Bacteria</taxon>
        <taxon>Bacillati</taxon>
        <taxon>Bacillota</taxon>
        <taxon>Bacilli</taxon>
        <taxon>Lactobacillales</taxon>
        <taxon>Lactobacillaceae</taxon>
        <taxon>Secundilactobacillus</taxon>
    </lineage>
</organism>
<dbReference type="EMBL" id="BCMI01000028">
    <property type="protein sequence ID" value="GAX06862.1"/>
    <property type="molecule type" value="Genomic_DNA"/>
</dbReference>
<sequence>MDDKLSNKILMICATIAVFTLLGSLILSHVWHFNFWNDGTKISAICFLTILGYFTHHSSLN</sequence>
<dbReference type="AlphaFoldDB" id="A0A1Z5IZ76"/>
<keyword evidence="1" id="KW-1133">Transmembrane helix</keyword>
<name>A0A1Z5IZ76_9LACO</name>
<evidence type="ECO:0000256" key="1">
    <source>
        <dbReference type="SAM" id="Phobius"/>
    </source>
</evidence>
<reference evidence="2 3" key="1">
    <citation type="submission" date="2015-11" db="EMBL/GenBank/DDBJ databases">
        <title>Draft genome sequences of new species of the genus Lactobacillus isolated from orchardgrass silage.</title>
        <authorList>
            <person name="Tohno M."/>
            <person name="Tanizawa Y."/>
            <person name="Arita M."/>
        </authorList>
    </citation>
    <scope>NUCLEOTIDE SEQUENCE [LARGE SCALE GENOMIC DNA]</scope>
    <source>
        <strain evidence="2 3">IWT25</strain>
    </source>
</reference>
<feature type="transmembrane region" description="Helical" evidence="1">
    <location>
        <begin position="9"/>
        <end position="30"/>
    </location>
</feature>
<accession>A0A1Z5IZ76</accession>
<dbReference type="Proteomes" id="UP000198414">
    <property type="component" value="Unassembled WGS sequence"/>
</dbReference>